<dbReference type="InterPro" id="IPR046497">
    <property type="entry name" value="DUF6590"/>
</dbReference>
<dbReference type="RefSeq" id="XP_025584373.1">
    <property type="nucleotide sequence ID" value="XM_025733470.1"/>
</dbReference>
<dbReference type="Proteomes" id="UP000245910">
    <property type="component" value="Chromosome II"/>
</dbReference>
<reference evidence="4" key="1">
    <citation type="submission" date="2014-10" db="EMBL/GenBank/DDBJ databases">
        <authorList>
            <person name="King R."/>
        </authorList>
    </citation>
    <scope>NUCLEOTIDE SEQUENCE [LARGE SCALE GENOMIC DNA]</scope>
    <source>
        <strain evidence="4">A3/5</strain>
    </source>
</reference>
<evidence type="ECO:0000313" key="3">
    <source>
        <dbReference type="EMBL" id="CEI60653.1"/>
    </source>
</evidence>
<dbReference type="EMBL" id="LN649230">
    <property type="protein sequence ID" value="CEI60653.1"/>
    <property type="molecule type" value="Genomic_DNA"/>
</dbReference>
<accession>A0A2L2T019</accession>
<evidence type="ECO:0000313" key="4">
    <source>
        <dbReference type="Proteomes" id="UP000245910"/>
    </source>
</evidence>
<keyword evidence="4" id="KW-1185">Reference proteome</keyword>
<dbReference type="GeneID" id="37256728"/>
<sequence>MAPFQGNSRISKASSKAPRNNRRNGPGAFSFRAKINLFAHASFTPPYPLLMLTTQVLIVSPATEANSVELGPRSAVSKNIEALRRQTLNRDVGNRQPFYGVHQAHFDLSRGESVTAHMRGTDKMYHKDDLVLGTIISAPYHGQKRDDTVSTYDHNTGVTAFSAVYSKYRKMVVIECWAEHVVCLPIYSYNSKGLENRQGMVSEYMDIRDADDKRPAPGDTCDKPLLAIRDDNWPGRNTFIAGKSVVKLTERAVHLLFQKCSIEGKLEPDHFLRLYKEVVMLNHEKALEVFGKPKPIGESK</sequence>
<feature type="compositionally biased region" description="Polar residues" evidence="1">
    <location>
        <begin position="1"/>
        <end position="18"/>
    </location>
</feature>
<dbReference type="AlphaFoldDB" id="A0A2L2T019"/>
<feature type="domain" description="DUF6590" evidence="2">
    <location>
        <begin position="132"/>
        <end position="218"/>
    </location>
</feature>
<evidence type="ECO:0000256" key="1">
    <source>
        <dbReference type="SAM" id="MobiDB-lite"/>
    </source>
</evidence>
<dbReference type="KEGG" id="fvn:FVRRES_05089"/>
<feature type="region of interest" description="Disordered" evidence="1">
    <location>
        <begin position="1"/>
        <end position="26"/>
    </location>
</feature>
<evidence type="ECO:0000259" key="2">
    <source>
        <dbReference type="Pfam" id="PF20233"/>
    </source>
</evidence>
<organism evidence="3 4">
    <name type="scientific">Fusarium venenatum</name>
    <dbReference type="NCBI Taxonomy" id="56646"/>
    <lineage>
        <taxon>Eukaryota</taxon>
        <taxon>Fungi</taxon>
        <taxon>Dikarya</taxon>
        <taxon>Ascomycota</taxon>
        <taxon>Pezizomycotina</taxon>
        <taxon>Sordariomycetes</taxon>
        <taxon>Hypocreomycetidae</taxon>
        <taxon>Hypocreales</taxon>
        <taxon>Nectriaceae</taxon>
        <taxon>Fusarium</taxon>
    </lineage>
</organism>
<dbReference type="Pfam" id="PF20233">
    <property type="entry name" value="DUF6590"/>
    <property type="match status" value="1"/>
</dbReference>
<name>A0A2L2T019_9HYPO</name>
<proteinExistence type="predicted"/>
<dbReference type="OrthoDB" id="3438983at2759"/>
<protein>
    <recommendedName>
        <fullName evidence="2">DUF6590 domain-containing protein</fullName>
    </recommendedName>
</protein>